<reference evidence="7 8" key="1">
    <citation type="journal article" date="2019" name="Nat. Ecol. Evol.">
        <title>Megaphylogeny resolves global patterns of mushroom evolution.</title>
        <authorList>
            <person name="Varga T."/>
            <person name="Krizsan K."/>
            <person name="Foldi C."/>
            <person name="Dima B."/>
            <person name="Sanchez-Garcia M."/>
            <person name="Sanchez-Ramirez S."/>
            <person name="Szollosi G.J."/>
            <person name="Szarkandi J.G."/>
            <person name="Papp V."/>
            <person name="Albert L."/>
            <person name="Andreopoulos W."/>
            <person name="Angelini C."/>
            <person name="Antonin V."/>
            <person name="Barry K.W."/>
            <person name="Bougher N.L."/>
            <person name="Buchanan P."/>
            <person name="Buyck B."/>
            <person name="Bense V."/>
            <person name="Catcheside P."/>
            <person name="Chovatia M."/>
            <person name="Cooper J."/>
            <person name="Damon W."/>
            <person name="Desjardin D."/>
            <person name="Finy P."/>
            <person name="Geml J."/>
            <person name="Haridas S."/>
            <person name="Hughes K."/>
            <person name="Justo A."/>
            <person name="Karasinski D."/>
            <person name="Kautmanova I."/>
            <person name="Kiss B."/>
            <person name="Kocsube S."/>
            <person name="Kotiranta H."/>
            <person name="LaButti K.M."/>
            <person name="Lechner B.E."/>
            <person name="Liimatainen K."/>
            <person name="Lipzen A."/>
            <person name="Lukacs Z."/>
            <person name="Mihaltcheva S."/>
            <person name="Morgado L.N."/>
            <person name="Niskanen T."/>
            <person name="Noordeloos M.E."/>
            <person name="Ohm R.A."/>
            <person name="Ortiz-Santana B."/>
            <person name="Ovrebo C."/>
            <person name="Racz N."/>
            <person name="Riley R."/>
            <person name="Savchenko A."/>
            <person name="Shiryaev A."/>
            <person name="Soop K."/>
            <person name="Spirin V."/>
            <person name="Szebenyi C."/>
            <person name="Tomsovsky M."/>
            <person name="Tulloss R.E."/>
            <person name="Uehling J."/>
            <person name="Grigoriev I.V."/>
            <person name="Vagvolgyi C."/>
            <person name="Papp T."/>
            <person name="Martin F.M."/>
            <person name="Miettinen O."/>
            <person name="Hibbett D.S."/>
            <person name="Nagy L.G."/>
        </authorList>
    </citation>
    <scope>NUCLEOTIDE SEQUENCE [LARGE SCALE GENOMIC DNA]</scope>
    <source>
        <strain evidence="7 8">CBS 166.37</strain>
    </source>
</reference>
<dbReference type="GO" id="GO:0005737">
    <property type="term" value="C:cytoplasm"/>
    <property type="evidence" value="ECO:0007669"/>
    <property type="project" value="TreeGrafter"/>
</dbReference>
<comment type="subcellular location">
    <subcellularLocation>
        <location evidence="1">Nucleus</location>
    </subcellularLocation>
</comment>
<gene>
    <name evidence="7" type="ORF">BDQ12DRAFT_659666</name>
</gene>
<evidence type="ECO:0000313" key="8">
    <source>
        <dbReference type="Proteomes" id="UP000308652"/>
    </source>
</evidence>
<dbReference type="CDD" id="cd12455">
    <property type="entry name" value="RRM_like_Smg4_UPF3"/>
    <property type="match status" value="1"/>
</dbReference>
<proteinExistence type="inferred from homology"/>
<evidence type="ECO:0000256" key="2">
    <source>
        <dbReference type="ARBA" id="ARBA00005991"/>
    </source>
</evidence>
<dbReference type="InterPro" id="IPR039722">
    <property type="entry name" value="Upf3"/>
</dbReference>
<feature type="compositionally biased region" description="Low complexity" evidence="5">
    <location>
        <begin position="259"/>
        <end position="268"/>
    </location>
</feature>
<sequence length="521" mass="54760">MTTTATKPPPTKPKKEREREKEKERKERASQQPTERLKTIVRRLPPNLPEDVFWQSVQPWVTDETVSWKTYYQGKFRKRLNKENIPSRAYIAFKNEEQLALFSREYDGHLFRDKAGNESQAVVEFAPYQKVPAEKKKPDARNATIEKDEDYISFLESLNAAANAEPVTLEALIAATRPVSPPKTTPLLEALKAEKSALKDKETILRNHAHYKDVTVLRKEEPKKKGGPSVTNQKSTSEPQAPGKKASKKGGPAPPPAAPAHKGQAPASKNGGPAGGPSNPTPKPPKPSKMARQLAKVTPVTITTPSTSAPAANASTKANAIATTLTTTGGEAPAAASAPPRRTRPVIGLASRQFEAALSGVGVAGGGERKTRREKEKEREERREKDVAAVSAGTAVGTSNAATPSAISASDNKSAPPASPRKDRGGRKGGAGASVGAVAGSAANANASGATGKASEPQTIKVPGILQRIDGPPAILQRETLPAPSTNTQGSITTGGTPSVPVAGGGRGGRRGRGRGRGGAA</sequence>
<evidence type="ECO:0000256" key="5">
    <source>
        <dbReference type="SAM" id="MobiDB-lite"/>
    </source>
</evidence>
<dbReference type="PANTHER" id="PTHR13112">
    <property type="entry name" value="UPF3 REGULATOR OF NONSENSE TRANSCRIPTS-LIKE PROTEIN"/>
    <property type="match status" value="1"/>
</dbReference>
<dbReference type="InterPro" id="IPR035979">
    <property type="entry name" value="RBD_domain_sf"/>
</dbReference>
<dbReference type="PANTHER" id="PTHR13112:SF0">
    <property type="entry name" value="FI21285P1"/>
    <property type="match status" value="1"/>
</dbReference>
<dbReference type="GO" id="GO:0045727">
    <property type="term" value="P:positive regulation of translation"/>
    <property type="evidence" value="ECO:0007669"/>
    <property type="project" value="TreeGrafter"/>
</dbReference>
<organism evidence="7 8">
    <name type="scientific">Crucibulum laeve</name>
    <dbReference type="NCBI Taxonomy" id="68775"/>
    <lineage>
        <taxon>Eukaryota</taxon>
        <taxon>Fungi</taxon>
        <taxon>Dikarya</taxon>
        <taxon>Basidiomycota</taxon>
        <taxon>Agaricomycotina</taxon>
        <taxon>Agaricomycetes</taxon>
        <taxon>Agaricomycetidae</taxon>
        <taxon>Agaricales</taxon>
        <taxon>Agaricineae</taxon>
        <taxon>Nidulariaceae</taxon>
        <taxon>Crucibulum</taxon>
    </lineage>
</organism>
<dbReference type="Gene3D" id="3.30.70.330">
    <property type="match status" value="1"/>
</dbReference>
<feature type="region of interest" description="Disordered" evidence="5">
    <location>
        <begin position="1"/>
        <end position="39"/>
    </location>
</feature>
<feature type="compositionally biased region" description="Basic and acidic residues" evidence="5">
    <location>
        <begin position="13"/>
        <end position="29"/>
    </location>
</feature>
<feature type="compositionally biased region" description="Basic residues" evidence="5">
    <location>
        <begin position="508"/>
        <end position="521"/>
    </location>
</feature>
<dbReference type="InterPro" id="IPR012677">
    <property type="entry name" value="Nucleotide-bd_a/b_plait_sf"/>
</dbReference>
<dbReference type="EMBL" id="ML213688">
    <property type="protein sequence ID" value="TFK32063.1"/>
    <property type="molecule type" value="Genomic_DNA"/>
</dbReference>
<feature type="region of interest" description="Disordered" evidence="5">
    <location>
        <begin position="358"/>
        <end position="521"/>
    </location>
</feature>
<feature type="compositionally biased region" description="Basic and acidic residues" evidence="5">
    <location>
        <begin position="367"/>
        <end position="387"/>
    </location>
</feature>
<accession>A0A5C3LIP2</accession>
<evidence type="ECO:0000259" key="6">
    <source>
        <dbReference type="Pfam" id="PF03467"/>
    </source>
</evidence>
<feature type="non-terminal residue" evidence="7">
    <location>
        <position position="521"/>
    </location>
</feature>
<dbReference type="Proteomes" id="UP000308652">
    <property type="component" value="Unassembled WGS sequence"/>
</dbReference>
<feature type="compositionally biased region" description="Low complexity" evidence="5">
    <location>
        <begin position="434"/>
        <end position="455"/>
    </location>
</feature>
<evidence type="ECO:0000256" key="4">
    <source>
        <dbReference type="ARBA" id="ARBA00023242"/>
    </source>
</evidence>
<evidence type="ECO:0000256" key="3">
    <source>
        <dbReference type="ARBA" id="ARBA00023161"/>
    </source>
</evidence>
<feature type="compositionally biased region" description="Low complexity" evidence="5">
    <location>
        <begin position="296"/>
        <end position="340"/>
    </location>
</feature>
<comment type="similarity">
    <text evidence="2">Belongs to the RENT3 family.</text>
</comment>
<feature type="compositionally biased region" description="Polar residues" evidence="5">
    <location>
        <begin position="400"/>
        <end position="413"/>
    </location>
</feature>
<dbReference type="AlphaFoldDB" id="A0A5C3LIP2"/>
<feature type="domain" description="UPF3" evidence="6">
    <location>
        <begin position="35"/>
        <end position="195"/>
    </location>
</feature>
<dbReference type="GO" id="GO:0000184">
    <property type="term" value="P:nuclear-transcribed mRNA catabolic process, nonsense-mediated decay"/>
    <property type="evidence" value="ECO:0007669"/>
    <property type="project" value="UniProtKB-KW"/>
</dbReference>
<evidence type="ECO:0000313" key="7">
    <source>
        <dbReference type="EMBL" id="TFK32063.1"/>
    </source>
</evidence>
<dbReference type="SUPFAM" id="SSF54928">
    <property type="entry name" value="RNA-binding domain, RBD"/>
    <property type="match status" value="1"/>
</dbReference>
<evidence type="ECO:0000256" key="1">
    <source>
        <dbReference type="ARBA" id="ARBA00004123"/>
    </source>
</evidence>
<dbReference type="Pfam" id="PF03467">
    <property type="entry name" value="Smg4_UPF3"/>
    <property type="match status" value="1"/>
</dbReference>
<feature type="compositionally biased region" description="Low complexity" evidence="5">
    <location>
        <begin position="388"/>
        <end position="399"/>
    </location>
</feature>
<dbReference type="GO" id="GO:0005730">
    <property type="term" value="C:nucleolus"/>
    <property type="evidence" value="ECO:0007669"/>
    <property type="project" value="TreeGrafter"/>
</dbReference>
<dbReference type="OrthoDB" id="18087at2759"/>
<keyword evidence="8" id="KW-1185">Reference proteome</keyword>
<dbReference type="GO" id="GO:0003729">
    <property type="term" value="F:mRNA binding"/>
    <property type="evidence" value="ECO:0007669"/>
    <property type="project" value="TreeGrafter"/>
</dbReference>
<protein>
    <submittedName>
        <fullName evidence="7">Smg-4/UPF3 family-domain-containing protein</fullName>
    </submittedName>
</protein>
<keyword evidence="3" id="KW-0866">Nonsense-mediated mRNA decay</keyword>
<name>A0A5C3LIP2_9AGAR</name>
<feature type="compositionally biased region" description="Polar residues" evidence="5">
    <location>
        <begin position="483"/>
        <end position="497"/>
    </location>
</feature>
<keyword evidence="4" id="KW-0539">Nucleus</keyword>
<feature type="region of interest" description="Disordered" evidence="5">
    <location>
        <begin position="213"/>
        <end position="345"/>
    </location>
</feature>
<feature type="compositionally biased region" description="Basic and acidic residues" evidence="5">
    <location>
        <begin position="213"/>
        <end position="224"/>
    </location>
</feature>
<feature type="compositionally biased region" description="Polar residues" evidence="5">
    <location>
        <begin position="229"/>
        <end position="238"/>
    </location>
</feature>
<dbReference type="InterPro" id="IPR005120">
    <property type="entry name" value="UPF3_dom"/>
</dbReference>
<dbReference type="STRING" id="68775.A0A5C3LIP2"/>